<dbReference type="InterPro" id="IPR012340">
    <property type="entry name" value="NA-bd_OB-fold"/>
</dbReference>
<dbReference type="GO" id="GO:0003697">
    <property type="term" value="F:single-stranded DNA binding"/>
    <property type="evidence" value="ECO:0007669"/>
    <property type="project" value="InterPro"/>
</dbReference>
<dbReference type="RefSeq" id="WP_173078900.1">
    <property type="nucleotide sequence ID" value="NZ_BAABJB010000017.1"/>
</dbReference>
<dbReference type="CDD" id="cd04496">
    <property type="entry name" value="SSB_OBF"/>
    <property type="match status" value="1"/>
</dbReference>
<keyword evidence="5" id="KW-1185">Reference proteome</keyword>
<reference evidence="4 5" key="2">
    <citation type="submission" date="2020-03" db="EMBL/GenBank/DDBJ databases">
        <authorList>
            <person name="Ichikawa N."/>
            <person name="Kimura A."/>
            <person name="Kitahashi Y."/>
            <person name="Uohara A."/>
        </authorList>
    </citation>
    <scope>NUCLEOTIDE SEQUENCE [LARGE SCALE GENOMIC DNA]</scope>
    <source>
        <strain evidence="4 5">NBRC 108638</strain>
    </source>
</reference>
<dbReference type="AlphaFoldDB" id="A0A6V8L6N9"/>
<dbReference type="SUPFAM" id="SSF50249">
    <property type="entry name" value="Nucleic acid-binding proteins"/>
    <property type="match status" value="1"/>
</dbReference>
<gene>
    <name evidence="4" type="ORF">Prum_055560</name>
</gene>
<evidence type="ECO:0000313" key="4">
    <source>
        <dbReference type="EMBL" id="GFJ91914.1"/>
    </source>
</evidence>
<feature type="compositionally biased region" description="Acidic residues" evidence="3">
    <location>
        <begin position="191"/>
        <end position="212"/>
    </location>
</feature>
<sequence>MFDTYVTIVGNVMTAPDWRRTTQTNSLVAKFKVASTARRLDRETGRWIDGNSLRVRVTCWRKLAEGVSASVMVGDPIIVVGRLYTRDWTDGEGNHRTLYEMEAVAVGHDLARGRGRFARNRAVMATSAVEDAEADTRVRGEATEAVPADEAPTHFGDHTLDDPDFSDAPISPAPGYDALAEMRGGGGFGEDTSEDTSSDVSEDADDDLDPDDPGSPGSGELDALPGDGAEPDPVVLDPAASAETGRARRGRGRTPVPA</sequence>
<protein>
    <recommendedName>
        <fullName evidence="6">Single-stranded DNA-binding protein</fullName>
    </recommendedName>
</protein>
<evidence type="ECO:0000256" key="2">
    <source>
        <dbReference type="PROSITE-ProRule" id="PRU00252"/>
    </source>
</evidence>
<dbReference type="Pfam" id="PF00436">
    <property type="entry name" value="SSB"/>
    <property type="match status" value="1"/>
</dbReference>
<name>A0A6V8L6N9_9ACTN</name>
<reference evidence="4 5" key="1">
    <citation type="submission" date="2020-03" db="EMBL/GenBank/DDBJ databases">
        <title>Whole genome shotgun sequence of Phytohabitans rumicis NBRC 108638.</title>
        <authorList>
            <person name="Komaki H."/>
            <person name="Tamura T."/>
        </authorList>
    </citation>
    <scope>NUCLEOTIDE SEQUENCE [LARGE SCALE GENOMIC DNA]</scope>
    <source>
        <strain evidence="4 5">NBRC 108638</strain>
    </source>
</reference>
<proteinExistence type="predicted"/>
<feature type="compositionally biased region" description="Basic and acidic residues" evidence="3">
    <location>
        <begin position="151"/>
        <end position="161"/>
    </location>
</feature>
<dbReference type="EMBL" id="BLPG01000001">
    <property type="protein sequence ID" value="GFJ91914.1"/>
    <property type="molecule type" value="Genomic_DNA"/>
</dbReference>
<feature type="region of interest" description="Disordered" evidence="3">
    <location>
        <begin position="143"/>
        <end position="258"/>
    </location>
</feature>
<accession>A0A6V8L6N9</accession>
<evidence type="ECO:0000313" key="5">
    <source>
        <dbReference type="Proteomes" id="UP000482960"/>
    </source>
</evidence>
<dbReference type="PROSITE" id="PS50935">
    <property type="entry name" value="SSB"/>
    <property type="match status" value="1"/>
</dbReference>
<dbReference type="Proteomes" id="UP000482960">
    <property type="component" value="Unassembled WGS sequence"/>
</dbReference>
<organism evidence="4 5">
    <name type="scientific">Phytohabitans rumicis</name>
    <dbReference type="NCBI Taxonomy" id="1076125"/>
    <lineage>
        <taxon>Bacteria</taxon>
        <taxon>Bacillati</taxon>
        <taxon>Actinomycetota</taxon>
        <taxon>Actinomycetes</taxon>
        <taxon>Micromonosporales</taxon>
        <taxon>Micromonosporaceae</taxon>
    </lineage>
</organism>
<evidence type="ECO:0008006" key="6">
    <source>
        <dbReference type="Google" id="ProtNLM"/>
    </source>
</evidence>
<dbReference type="Gene3D" id="2.40.50.140">
    <property type="entry name" value="Nucleic acid-binding proteins"/>
    <property type="match status" value="1"/>
</dbReference>
<evidence type="ECO:0000256" key="3">
    <source>
        <dbReference type="SAM" id="MobiDB-lite"/>
    </source>
</evidence>
<keyword evidence="1 2" id="KW-0238">DNA-binding</keyword>
<dbReference type="InterPro" id="IPR000424">
    <property type="entry name" value="Primosome_PriB/ssb"/>
</dbReference>
<comment type="caution">
    <text evidence="4">The sequence shown here is derived from an EMBL/GenBank/DDBJ whole genome shotgun (WGS) entry which is preliminary data.</text>
</comment>
<evidence type="ECO:0000256" key="1">
    <source>
        <dbReference type="ARBA" id="ARBA00023125"/>
    </source>
</evidence>